<organism evidence="2 3">
    <name type="scientific">Dryococelus australis</name>
    <dbReference type="NCBI Taxonomy" id="614101"/>
    <lineage>
        <taxon>Eukaryota</taxon>
        <taxon>Metazoa</taxon>
        <taxon>Ecdysozoa</taxon>
        <taxon>Arthropoda</taxon>
        <taxon>Hexapoda</taxon>
        <taxon>Insecta</taxon>
        <taxon>Pterygota</taxon>
        <taxon>Neoptera</taxon>
        <taxon>Polyneoptera</taxon>
        <taxon>Phasmatodea</taxon>
        <taxon>Verophasmatodea</taxon>
        <taxon>Anareolatae</taxon>
        <taxon>Phasmatidae</taxon>
        <taxon>Eurycanthinae</taxon>
        <taxon>Dryococelus</taxon>
    </lineage>
</organism>
<evidence type="ECO:0000313" key="2">
    <source>
        <dbReference type="EMBL" id="KAJ8889643.1"/>
    </source>
</evidence>
<keyword evidence="3" id="KW-1185">Reference proteome</keyword>
<dbReference type="EMBL" id="JARBHB010000003">
    <property type="protein sequence ID" value="KAJ8889643.1"/>
    <property type="molecule type" value="Genomic_DNA"/>
</dbReference>
<gene>
    <name evidence="2" type="ORF">PR048_009143</name>
</gene>
<comment type="caution">
    <text evidence="2">The sequence shown here is derived from an EMBL/GenBank/DDBJ whole genome shotgun (WGS) entry which is preliminary data.</text>
</comment>
<dbReference type="InterPro" id="IPR032135">
    <property type="entry name" value="DUF4817"/>
</dbReference>
<accession>A0ABQ9I0X7</accession>
<sequence>MEYTIEEYCDKYRTLGECRDNANAAAWLYRERYRGCRHPTANVIRRLDQWARESGLIIPGQGVIRRRQLYYRHTSQVEDRVRNPTLSLFLDGAWV</sequence>
<evidence type="ECO:0000259" key="1">
    <source>
        <dbReference type="Pfam" id="PF16087"/>
    </source>
</evidence>
<feature type="domain" description="DUF4817" evidence="1">
    <location>
        <begin position="4"/>
        <end position="55"/>
    </location>
</feature>
<dbReference type="Pfam" id="PF16087">
    <property type="entry name" value="DUF4817"/>
    <property type="match status" value="1"/>
</dbReference>
<dbReference type="Proteomes" id="UP001159363">
    <property type="component" value="Chromosome 3"/>
</dbReference>
<proteinExistence type="predicted"/>
<protein>
    <recommendedName>
        <fullName evidence="1">DUF4817 domain-containing protein</fullName>
    </recommendedName>
</protein>
<name>A0ABQ9I0X7_9NEOP</name>
<evidence type="ECO:0000313" key="3">
    <source>
        <dbReference type="Proteomes" id="UP001159363"/>
    </source>
</evidence>
<reference evidence="2 3" key="1">
    <citation type="submission" date="2023-02" db="EMBL/GenBank/DDBJ databases">
        <title>LHISI_Scaffold_Assembly.</title>
        <authorList>
            <person name="Stuart O.P."/>
            <person name="Cleave R."/>
            <person name="Magrath M.J.L."/>
            <person name="Mikheyev A.S."/>
        </authorList>
    </citation>
    <scope>NUCLEOTIDE SEQUENCE [LARGE SCALE GENOMIC DNA]</scope>
    <source>
        <strain evidence="2">Daus_M_001</strain>
        <tissue evidence="2">Leg muscle</tissue>
    </source>
</reference>